<keyword evidence="5" id="KW-0349">Heme</keyword>
<keyword evidence="7" id="KW-0479">Metal-binding</keyword>
<name>A0AAW9RFC0_9GAMM</name>
<dbReference type="InterPro" id="IPR016174">
    <property type="entry name" value="Di-haem_cyt_TM"/>
</dbReference>
<evidence type="ECO:0000256" key="4">
    <source>
        <dbReference type="ARBA" id="ARBA00022475"/>
    </source>
</evidence>
<organism evidence="15 16">
    <name type="scientific">Elongatibacter sediminis</name>
    <dbReference type="NCBI Taxonomy" id="3119006"/>
    <lineage>
        <taxon>Bacteria</taxon>
        <taxon>Pseudomonadati</taxon>
        <taxon>Pseudomonadota</taxon>
        <taxon>Gammaproteobacteria</taxon>
        <taxon>Chromatiales</taxon>
        <taxon>Wenzhouxiangellaceae</taxon>
        <taxon>Elongatibacter</taxon>
    </lineage>
</organism>
<keyword evidence="16" id="KW-1185">Reference proteome</keyword>
<keyword evidence="3" id="KW-0813">Transport</keyword>
<keyword evidence="4" id="KW-1003">Cell membrane</keyword>
<dbReference type="GO" id="GO:0009055">
    <property type="term" value="F:electron transfer activity"/>
    <property type="evidence" value="ECO:0007669"/>
    <property type="project" value="InterPro"/>
</dbReference>
<comment type="subcellular location">
    <subcellularLocation>
        <location evidence="2">Cell membrane</location>
        <topology evidence="2">Multi-pass membrane protein</topology>
    </subcellularLocation>
</comment>
<comment type="caution">
    <text evidence="15">The sequence shown here is derived from an EMBL/GenBank/DDBJ whole genome shotgun (WGS) entry which is preliminary data.</text>
</comment>
<dbReference type="Pfam" id="PF01292">
    <property type="entry name" value="Ni_hydr_CYTB"/>
    <property type="match status" value="1"/>
</dbReference>
<dbReference type="AlphaFoldDB" id="A0AAW9RFC0"/>
<protein>
    <submittedName>
        <fullName evidence="15">Cytochrome b</fullName>
    </submittedName>
</protein>
<evidence type="ECO:0000256" key="13">
    <source>
        <dbReference type="SAM" id="Phobius"/>
    </source>
</evidence>
<dbReference type="GO" id="GO:0022904">
    <property type="term" value="P:respiratory electron transport chain"/>
    <property type="evidence" value="ECO:0007669"/>
    <property type="project" value="InterPro"/>
</dbReference>
<dbReference type="PANTHER" id="PTHR30529:SF1">
    <property type="entry name" value="CYTOCHROME B561 HOMOLOG 2"/>
    <property type="match status" value="1"/>
</dbReference>
<proteinExistence type="inferred from homology"/>
<keyword evidence="6 13" id="KW-0812">Transmembrane</keyword>
<evidence type="ECO:0000256" key="8">
    <source>
        <dbReference type="ARBA" id="ARBA00022982"/>
    </source>
</evidence>
<dbReference type="GO" id="GO:0005886">
    <property type="term" value="C:plasma membrane"/>
    <property type="evidence" value="ECO:0007669"/>
    <property type="project" value="UniProtKB-SubCell"/>
</dbReference>
<keyword evidence="10" id="KW-0408">Iron</keyword>
<dbReference type="SUPFAM" id="SSF81342">
    <property type="entry name" value="Transmembrane di-heme cytochromes"/>
    <property type="match status" value="1"/>
</dbReference>
<dbReference type="PANTHER" id="PTHR30529">
    <property type="entry name" value="CYTOCHROME B561"/>
    <property type="match status" value="1"/>
</dbReference>
<keyword evidence="11 13" id="KW-0472">Membrane</keyword>
<dbReference type="GO" id="GO:0046872">
    <property type="term" value="F:metal ion binding"/>
    <property type="evidence" value="ECO:0007669"/>
    <property type="project" value="UniProtKB-KW"/>
</dbReference>
<dbReference type="Gene3D" id="1.20.950.20">
    <property type="entry name" value="Transmembrane di-heme cytochromes, Chain C"/>
    <property type="match status" value="1"/>
</dbReference>
<keyword evidence="9 13" id="KW-1133">Transmembrane helix</keyword>
<reference evidence="15 16" key="1">
    <citation type="submission" date="2024-02" db="EMBL/GenBank/DDBJ databases">
        <title>A novel Wenzhouxiangellaceae bacterium, isolated from coastal sediments.</title>
        <authorList>
            <person name="Du Z.-J."/>
            <person name="Ye Y.-Q."/>
            <person name="Zhang X.-Y."/>
        </authorList>
    </citation>
    <scope>NUCLEOTIDE SEQUENCE [LARGE SCALE GENOMIC DNA]</scope>
    <source>
        <strain evidence="15 16">CH-27</strain>
    </source>
</reference>
<evidence type="ECO:0000313" key="16">
    <source>
        <dbReference type="Proteomes" id="UP001359886"/>
    </source>
</evidence>
<dbReference type="Proteomes" id="UP001359886">
    <property type="component" value="Unassembled WGS sequence"/>
</dbReference>
<accession>A0AAW9RFC0</accession>
<dbReference type="RefSeq" id="WP_354694813.1">
    <property type="nucleotide sequence ID" value="NZ_JAZHOG010000004.1"/>
</dbReference>
<dbReference type="GO" id="GO:0020037">
    <property type="term" value="F:heme binding"/>
    <property type="evidence" value="ECO:0007669"/>
    <property type="project" value="TreeGrafter"/>
</dbReference>
<feature type="domain" description="Cytochrome b561 bacterial/Ni-hydrogenase" evidence="14">
    <location>
        <begin position="37"/>
        <end position="206"/>
    </location>
</feature>
<evidence type="ECO:0000259" key="14">
    <source>
        <dbReference type="Pfam" id="PF01292"/>
    </source>
</evidence>
<dbReference type="InterPro" id="IPR011577">
    <property type="entry name" value="Cyt_b561_bac/Ni-Hgenase"/>
</dbReference>
<keyword evidence="8" id="KW-0249">Electron transport</keyword>
<feature type="transmembrane region" description="Helical" evidence="13">
    <location>
        <begin position="44"/>
        <end position="62"/>
    </location>
</feature>
<evidence type="ECO:0000256" key="9">
    <source>
        <dbReference type="ARBA" id="ARBA00022989"/>
    </source>
</evidence>
<evidence type="ECO:0000256" key="1">
    <source>
        <dbReference type="ARBA" id="ARBA00001970"/>
    </source>
</evidence>
<evidence type="ECO:0000256" key="5">
    <source>
        <dbReference type="ARBA" id="ARBA00022617"/>
    </source>
</evidence>
<evidence type="ECO:0000256" key="7">
    <source>
        <dbReference type="ARBA" id="ARBA00022723"/>
    </source>
</evidence>
<evidence type="ECO:0000256" key="12">
    <source>
        <dbReference type="ARBA" id="ARBA00037975"/>
    </source>
</evidence>
<dbReference type="InterPro" id="IPR052168">
    <property type="entry name" value="Cytochrome_b561_oxidase"/>
</dbReference>
<dbReference type="EMBL" id="JAZHOG010000004">
    <property type="protein sequence ID" value="MEJ8567493.1"/>
    <property type="molecule type" value="Genomic_DNA"/>
</dbReference>
<feature type="transmembrane region" description="Helical" evidence="13">
    <location>
        <begin position="74"/>
        <end position="98"/>
    </location>
</feature>
<evidence type="ECO:0000256" key="10">
    <source>
        <dbReference type="ARBA" id="ARBA00023004"/>
    </source>
</evidence>
<evidence type="ECO:0000256" key="6">
    <source>
        <dbReference type="ARBA" id="ARBA00022692"/>
    </source>
</evidence>
<evidence type="ECO:0000256" key="3">
    <source>
        <dbReference type="ARBA" id="ARBA00022448"/>
    </source>
</evidence>
<gene>
    <name evidence="15" type="ORF">V3330_07635</name>
</gene>
<evidence type="ECO:0000313" key="15">
    <source>
        <dbReference type="EMBL" id="MEJ8567493.1"/>
    </source>
</evidence>
<evidence type="ECO:0000256" key="11">
    <source>
        <dbReference type="ARBA" id="ARBA00023136"/>
    </source>
</evidence>
<evidence type="ECO:0000256" key="2">
    <source>
        <dbReference type="ARBA" id="ARBA00004651"/>
    </source>
</evidence>
<feature type="transmembrane region" description="Helical" evidence="13">
    <location>
        <begin position="174"/>
        <end position="194"/>
    </location>
</feature>
<feature type="transmembrane region" description="Helical" evidence="13">
    <location>
        <begin position="118"/>
        <end position="137"/>
    </location>
</feature>
<comment type="cofactor">
    <cofactor evidence="1">
        <name>heme b</name>
        <dbReference type="ChEBI" id="CHEBI:60344"/>
    </cofactor>
</comment>
<comment type="similarity">
    <text evidence="12">Belongs to the cytochrome b561 family.</text>
</comment>
<sequence>MTTVTYGSCIRYTDAMLYSSHALRRSVGMIRNTAHGWGALARQAHWLMAALILGQVVLGKYAEALDRTPQKISLLMWHKSLGITLLLLALLRLGWALANPRPTLPPDTPPWRRHAVRLSHGMLYGLMLAIPISGWLYNSARNIPLSLFRLIPWPPLMEPDEALAPRLGDWHEGLVMALLVLVTLHAGAALWHHFHQRDSVLLRMLFDRTRT</sequence>